<dbReference type="OrthoDB" id="5355007at2759"/>
<protein>
    <submittedName>
        <fullName evidence="2">Uncharacterized protein</fullName>
    </submittedName>
</protein>
<organism evidence="2 3">
    <name type="scientific">Dendryphion nanum</name>
    <dbReference type="NCBI Taxonomy" id="256645"/>
    <lineage>
        <taxon>Eukaryota</taxon>
        <taxon>Fungi</taxon>
        <taxon>Dikarya</taxon>
        <taxon>Ascomycota</taxon>
        <taxon>Pezizomycotina</taxon>
        <taxon>Dothideomycetes</taxon>
        <taxon>Pleosporomycetidae</taxon>
        <taxon>Pleosporales</taxon>
        <taxon>Torulaceae</taxon>
        <taxon>Dendryphion</taxon>
    </lineage>
</organism>
<sequence>MPSLPIAQASHDLTQDFRNELYAALLSGTGIRNIETTLSQELQESGWLDKLKAYMQYLLREGLVTSHPELMEKVMEKIKSSNTDATNGTNGVNGTNGHSEGEEIDLRLPERVTRQGSKVVRQEVEKVCELV</sequence>
<name>A0A9P9IZ88_9PLEO</name>
<feature type="region of interest" description="Disordered" evidence="1">
    <location>
        <begin position="79"/>
        <end position="103"/>
    </location>
</feature>
<feature type="compositionally biased region" description="Low complexity" evidence="1">
    <location>
        <begin position="82"/>
        <end position="97"/>
    </location>
</feature>
<comment type="caution">
    <text evidence="2">The sequence shown here is derived from an EMBL/GenBank/DDBJ whole genome shotgun (WGS) entry which is preliminary data.</text>
</comment>
<accession>A0A9P9IZ88</accession>
<proteinExistence type="predicted"/>
<dbReference type="InterPro" id="IPR038212">
    <property type="entry name" value="TF_EnY2_sf"/>
</dbReference>
<evidence type="ECO:0000256" key="1">
    <source>
        <dbReference type="SAM" id="MobiDB-lite"/>
    </source>
</evidence>
<reference evidence="2" key="1">
    <citation type="journal article" date="2021" name="Nat. Commun.">
        <title>Genetic determinants of endophytism in the Arabidopsis root mycobiome.</title>
        <authorList>
            <person name="Mesny F."/>
            <person name="Miyauchi S."/>
            <person name="Thiergart T."/>
            <person name="Pickel B."/>
            <person name="Atanasova L."/>
            <person name="Karlsson M."/>
            <person name="Huettel B."/>
            <person name="Barry K.W."/>
            <person name="Haridas S."/>
            <person name="Chen C."/>
            <person name="Bauer D."/>
            <person name="Andreopoulos W."/>
            <person name="Pangilinan J."/>
            <person name="LaButti K."/>
            <person name="Riley R."/>
            <person name="Lipzen A."/>
            <person name="Clum A."/>
            <person name="Drula E."/>
            <person name="Henrissat B."/>
            <person name="Kohler A."/>
            <person name="Grigoriev I.V."/>
            <person name="Martin F.M."/>
            <person name="Hacquard S."/>
        </authorList>
    </citation>
    <scope>NUCLEOTIDE SEQUENCE</scope>
    <source>
        <strain evidence="2">MPI-CAGE-CH-0243</strain>
    </source>
</reference>
<dbReference type="Proteomes" id="UP000700596">
    <property type="component" value="Unassembled WGS sequence"/>
</dbReference>
<dbReference type="AlphaFoldDB" id="A0A9P9IZ88"/>
<keyword evidence="3" id="KW-1185">Reference proteome</keyword>
<gene>
    <name evidence="2" type="ORF">B0J11DRAFT_516556</name>
</gene>
<dbReference type="Gene3D" id="1.10.246.140">
    <property type="match status" value="1"/>
</dbReference>
<dbReference type="EMBL" id="JAGMWT010000001">
    <property type="protein sequence ID" value="KAH7139322.1"/>
    <property type="molecule type" value="Genomic_DNA"/>
</dbReference>
<evidence type="ECO:0000313" key="3">
    <source>
        <dbReference type="Proteomes" id="UP000700596"/>
    </source>
</evidence>
<evidence type="ECO:0000313" key="2">
    <source>
        <dbReference type="EMBL" id="KAH7139322.1"/>
    </source>
</evidence>